<feature type="domain" description="Transglycosylase SLT" evidence="2">
    <location>
        <begin position="104"/>
        <end position="230"/>
    </location>
</feature>
<dbReference type="SUPFAM" id="SSF53955">
    <property type="entry name" value="Lysozyme-like"/>
    <property type="match status" value="1"/>
</dbReference>
<dbReference type="GO" id="GO:0009253">
    <property type="term" value="P:peptidoglycan catabolic process"/>
    <property type="evidence" value="ECO:0007669"/>
    <property type="project" value="TreeGrafter"/>
</dbReference>
<dbReference type="Proteomes" id="UP000276542">
    <property type="component" value="Unassembled WGS sequence"/>
</dbReference>
<dbReference type="InterPro" id="IPR043426">
    <property type="entry name" value="MltB-like"/>
</dbReference>
<feature type="compositionally biased region" description="Gly residues" evidence="1">
    <location>
        <begin position="326"/>
        <end position="349"/>
    </location>
</feature>
<feature type="region of interest" description="Disordered" evidence="1">
    <location>
        <begin position="290"/>
        <end position="356"/>
    </location>
</feature>
<organism evidence="3 4">
    <name type="scientific">Nocardioides cavernaquae</name>
    <dbReference type="NCBI Taxonomy" id="2321396"/>
    <lineage>
        <taxon>Bacteria</taxon>
        <taxon>Bacillati</taxon>
        <taxon>Actinomycetota</taxon>
        <taxon>Actinomycetes</taxon>
        <taxon>Propionibacteriales</taxon>
        <taxon>Nocardioidaceae</taxon>
        <taxon>Nocardioides</taxon>
    </lineage>
</organism>
<comment type="caution">
    <text evidence="3">The sequence shown here is derived from an EMBL/GenBank/DDBJ whole genome shotgun (WGS) entry which is preliminary data.</text>
</comment>
<dbReference type="EMBL" id="QYRP01000002">
    <property type="protein sequence ID" value="RJS46753.1"/>
    <property type="molecule type" value="Genomic_DNA"/>
</dbReference>
<sequence>MTTAGRRVKAQDARTSSPRFGNAQKATALVPLAFLSAAWTANLVGVGGALSAEDSPLPDGSMVPIEALEDPATYSVSGNAGLGIAEGDGAKIVAASSTNGIPTAALAAYQRAETVINAADKACHIDWALIAAIGRVESDHGRYGGNTLDTLGVSHPGIYGIALDGTHNTQAISDTDAGQYDRDKVWDRAVGAMQFIPSTWSVVGVDADGDGKRNPQDIDDAALAAAVYLCSGNDDLGGETGRRTAVFRYNHSQEYVDLVLKIRDAYLQGDYTAVPNYLASAYTFSPPTSYTQGGGRGGKGASSTKAGGTGTGKTGSATGPVTSAGSSGGSSGAGVTTGSGSQSGGGSAGGSSSTTGALTEAISKTTQSVDKVLEPVTGTSSGVGAVVESTVNGTLSLVEATASCTTKGYNLLLTPVQWNACMATYGN</sequence>
<dbReference type="OrthoDB" id="9796191at2"/>
<gene>
    <name evidence="3" type="ORF">D4739_11355</name>
</gene>
<dbReference type="InterPro" id="IPR031304">
    <property type="entry name" value="SLT_2"/>
</dbReference>
<dbReference type="InterPro" id="IPR023346">
    <property type="entry name" value="Lysozyme-like_dom_sf"/>
</dbReference>
<name>A0A3A5H7X1_9ACTN</name>
<protein>
    <recommendedName>
        <fullName evidence="2">Transglycosylase SLT domain-containing protein</fullName>
    </recommendedName>
</protein>
<dbReference type="PANTHER" id="PTHR30163:SF8">
    <property type="entry name" value="LYTIC MUREIN TRANSGLYCOSYLASE"/>
    <property type="match status" value="1"/>
</dbReference>
<dbReference type="PANTHER" id="PTHR30163">
    <property type="entry name" value="MEMBRANE-BOUND LYTIC MUREIN TRANSGLYCOSYLASE B"/>
    <property type="match status" value="1"/>
</dbReference>
<reference evidence="4" key="1">
    <citation type="submission" date="2018-09" db="EMBL/GenBank/DDBJ databases">
        <authorList>
            <person name="Zhu H."/>
        </authorList>
    </citation>
    <scope>NUCLEOTIDE SEQUENCE [LARGE SCALE GENOMIC DNA]</scope>
    <source>
        <strain evidence="4">K1W22B-1</strain>
    </source>
</reference>
<dbReference type="GO" id="GO:0008933">
    <property type="term" value="F:peptidoglycan lytic transglycosylase activity"/>
    <property type="evidence" value="ECO:0007669"/>
    <property type="project" value="TreeGrafter"/>
</dbReference>
<dbReference type="AlphaFoldDB" id="A0A3A5H7X1"/>
<feature type="compositionally biased region" description="Low complexity" evidence="1">
    <location>
        <begin position="314"/>
        <end position="325"/>
    </location>
</feature>
<dbReference type="RefSeq" id="WP_120060724.1">
    <property type="nucleotide sequence ID" value="NZ_QYRP01000002.1"/>
</dbReference>
<proteinExistence type="predicted"/>
<feature type="region of interest" description="Disordered" evidence="1">
    <location>
        <begin position="1"/>
        <end position="20"/>
    </location>
</feature>
<evidence type="ECO:0000313" key="3">
    <source>
        <dbReference type="EMBL" id="RJS46753.1"/>
    </source>
</evidence>
<dbReference type="CDD" id="cd13399">
    <property type="entry name" value="Slt35-like"/>
    <property type="match status" value="1"/>
</dbReference>
<evidence type="ECO:0000259" key="2">
    <source>
        <dbReference type="Pfam" id="PF13406"/>
    </source>
</evidence>
<evidence type="ECO:0000313" key="4">
    <source>
        <dbReference type="Proteomes" id="UP000276542"/>
    </source>
</evidence>
<dbReference type="Gene3D" id="1.10.530.10">
    <property type="match status" value="1"/>
</dbReference>
<dbReference type="Pfam" id="PF13406">
    <property type="entry name" value="SLT_2"/>
    <property type="match status" value="1"/>
</dbReference>
<evidence type="ECO:0000256" key="1">
    <source>
        <dbReference type="SAM" id="MobiDB-lite"/>
    </source>
</evidence>
<accession>A0A3A5H7X1</accession>
<keyword evidence="4" id="KW-1185">Reference proteome</keyword>